<dbReference type="Pfam" id="PF12833">
    <property type="entry name" value="HTH_18"/>
    <property type="match status" value="1"/>
</dbReference>
<evidence type="ECO:0000313" key="8">
    <source>
        <dbReference type="Proteomes" id="UP000558113"/>
    </source>
</evidence>
<evidence type="ECO:0000256" key="1">
    <source>
        <dbReference type="ARBA" id="ARBA00023015"/>
    </source>
</evidence>
<dbReference type="InterPro" id="IPR020449">
    <property type="entry name" value="Tscrpt_reg_AraC-type_HTH"/>
</dbReference>
<dbReference type="PROSITE" id="PS01124">
    <property type="entry name" value="HTH_ARAC_FAMILY_2"/>
    <property type="match status" value="1"/>
</dbReference>
<dbReference type="InterPro" id="IPR018062">
    <property type="entry name" value="HTH_AraC-typ_CS"/>
</dbReference>
<comment type="caution">
    <text evidence="7">The sequence shown here is derived from an EMBL/GenBank/DDBJ whole genome shotgun (WGS) entry which is preliminary data.</text>
</comment>
<keyword evidence="1" id="KW-0805">Transcription regulation</keyword>
<dbReference type="GO" id="GO:0043565">
    <property type="term" value="F:sequence-specific DNA binding"/>
    <property type="evidence" value="ECO:0007669"/>
    <property type="project" value="InterPro"/>
</dbReference>
<gene>
    <name evidence="7" type="ORF">GT003_28065</name>
</gene>
<dbReference type="InterPro" id="IPR018060">
    <property type="entry name" value="HTH_AraC"/>
</dbReference>
<evidence type="ECO:0000256" key="2">
    <source>
        <dbReference type="ARBA" id="ARBA00023125"/>
    </source>
</evidence>
<evidence type="ECO:0000259" key="5">
    <source>
        <dbReference type="PROSITE" id="PS01124"/>
    </source>
</evidence>
<keyword evidence="2" id="KW-0238">DNA-binding</keyword>
<feature type="domain" description="Response regulatory" evidence="6">
    <location>
        <begin position="7"/>
        <end position="124"/>
    </location>
</feature>
<dbReference type="CDD" id="cd17536">
    <property type="entry name" value="REC_YesN-like"/>
    <property type="match status" value="1"/>
</dbReference>
<name>A0A7X5C1N0_9BACL</name>
<dbReference type="PROSITE" id="PS50110">
    <property type="entry name" value="RESPONSE_REGULATORY"/>
    <property type="match status" value="1"/>
</dbReference>
<organism evidence="7 8">
    <name type="scientific">Paenibacillus sacheonensis</name>
    <dbReference type="NCBI Taxonomy" id="742054"/>
    <lineage>
        <taxon>Bacteria</taxon>
        <taxon>Bacillati</taxon>
        <taxon>Bacillota</taxon>
        <taxon>Bacilli</taxon>
        <taxon>Bacillales</taxon>
        <taxon>Paenibacillaceae</taxon>
        <taxon>Paenibacillus</taxon>
    </lineage>
</organism>
<evidence type="ECO:0000313" key="7">
    <source>
        <dbReference type="EMBL" id="NBC72856.1"/>
    </source>
</evidence>
<accession>A0A7X5C1N0</accession>
<dbReference type="GO" id="GO:0000160">
    <property type="term" value="P:phosphorelay signal transduction system"/>
    <property type="evidence" value="ECO:0007669"/>
    <property type="project" value="InterPro"/>
</dbReference>
<reference evidence="7 8" key="1">
    <citation type="submission" date="2020-01" db="EMBL/GenBank/DDBJ databases">
        <title>Paenibacillus soybeanensis sp. nov. isolated from the nodules of soybean (Glycine max(L.) Merr).</title>
        <authorList>
            <person name="Wang H."/>
        </authorList>
    </citation>
    <scope>NUCLEOTIDE SEQUENCE [LARGE SCALE GENOMIC DNA]</scope>
    <source>
        <strain evidence="7 8">DSM 23054</strain>
    </source>
</reference>
<dbReference type="InterPro" id="IPR011006">
    <property type="entry name" value="CheY-like_superfamily"/>
</dbReference>
<dbReference type="EMBL" id="JAAAMU010000023">
    <property type="protein sequence ID" value="NBC72856.1"/>
    <property type="molecule type" value="Genomic_DNA"/>
</dbReference>
<dbReference type="GO" id="GO:0003700">
    <property type="term" value="F:DNA-binding transcription factor activity"/>
    <property type="evidence" value="ECO:0007669"/>
    <property type="project" value="InterPro"/>
</dbReference>
<evidence type="ECO:0000256" key="4">
    <source>
        <dbReference type="PROSITE-ProRule" id="PRU00169"/>
    </source>
</evidence>
<dbReference type="PROSITE" id="PS00041">
    <property type="entry name" value="HTH_ARAC_FAMILY_1"/>
    <property type="match status" value="1"/>
</dbReference>
<dbReference type="SUPFAM" id="SSF52172">
    <property type="entry name" value="CheY-like"/>
    <property type="match status" value="1"/>
</dbReference>
<dbReference type="Proteomes" id="UP000558113">
    <property type="component" value="Unassembled WGS sequence"/>
</dbReference>
<feature type="domain" description="HTH araC/xylS-type" evidence="5">
    <location>
        <begin position="454"/>
        <end position="552"/>
    </location>
</feature>
<keyword evidence="4" id="KW-0597">Phosphoprotein</keyword>
<dbReference type="PANTHER" id="PTHR43280">
    <property type="entry name" value="ARAC-FAMILY TRANSCRIPTIONAL REGULATOR"/>
    <property type="match status" value="1"/>
</dbReference>
<evidence type="ECO:0000259" key="6">
    <source>
        <dbReference type="PROSITE" id="PS50110"/>
    </source>
</evidence>
<dbReference type="PANTHER" id="PTHR43280:SF28">
    <property type="entry name" value="HTH-TYPE TRANSCRIPTIONAL ACTIVATOR RHAS"/>
    <property type="match status" value="1"/>
</dbReference>
<dbReference type="AlphaFoldDB" id="A0A7X5C1N0"/>
<dbReference type="SUPFAM" id="SSF46689">
    <property type="entry name" value="Homeodomain-like"/>
    <property type="match status" value="2"/>
</dbReference>
<dbReference type="SMART" id="SM00448">
    <property type="entry name" value="REC"/>
    <property type="match status" value="1"/>
</dbReference>
<dbReference type="OrthoDB" id="342399at2"/>
<dbReference type="PRINTS" id="PR00032">
    <property type="entry name" value="HTHARAC"/>
</dbReference>
<sequence length="560" mass="62651">MVQSYCKVLIVDDELLARQGIKHLFDWESEGFMVVGEAANGKEALALIQSLQPHIVITDIVMPVMDGEELSRHIKAGYPDIEIVVLSSFSEFEYVRSTFQSGAADYILKPKLDAGHLLAILKKIAAGIPSLQGLGNSNACERSLRAVLDKLIAGYALNEEDEAVSKERFPYASYALLALEREETSGRRDRLGPASSMPISGSLLPDTSVTASQAPASPLPMHAAQMLGWAESRLRSLPKGAPVVFSSELPQDDGLVRLLLNFDESYEAPLIALVKQLGEELETHDMPLFAALSPTFRQITELTKAYHAEVPKLLESRFFHPHGRMFMETESETGYDGEPVPFDVTAFNRELNEQSFAHAFGRLRLFLAALPATPRMSIQECKSFLGHQVFAIILALLRFEYPAAKLDERKYDYFRSIHEAKHVDEAEGVLLRFLEEAEACVADRSRPSGSQSMHKLLTYIQEHYAEPLSLADMAAHFHFNPSYLSNYFASHNKEGFSEHVNRVRIEKACELLRNGDMTISEVSSQVGYSDHSYFTKVFRKLKGISPSQYRRNAQDGRDAR</sequence>
<keyword evidence="8" id="KW-1185">Reference proteome</keyword>
<dbReference type="Gene3D" id="3.40.50.2300">
    <property type="match status" value="1"/>
</dbReference>
<evidence type="ECO:0000256" key="3">
    <source>
        <dbReference type="ARBA" id="ARBA00023163"/>
    </source>
</evidence>
<dbReference type="SMART" id="SM00342">
    <property type="entry name" value="HTH_ARAC"/>
    <property type="match status" value="1"/>
</dbReference>
<dbReference type="InterPro" id="IPR009057">
    <property type="entry name" value="Homeodomain-like_sf"/>
</dbReference>
<protein>
    <submittedName>
        <fullName evidence="7">Response regulator</fullName>
    </submittedName>
</protein>
<keyword evidence="3" id="KW-0804">Transcription</keyword>
<feature type="modified residue" description="4-aspartylphosphate" evidence="4">
    <location>
        <position position="59"/>
    </location>
</feature>
<proteinExistence type="predicted"/>
<dbReference type="RefSeq" id="WP_161704252.1">
    <property type="nucleotide sequence ID" value="NZ_JAAAMU010000023.1"/>
</dbReference>
<dbReference type="Pfam" id="PF00072">
    <property type="entry name" value="Response_reg"/>
    <property type="match status" value="1"/>
</dbReference>
<dbReference type="InterPro" id="IPR001789">
    <property type="entry name" value="Sig_transdc_resp-reg_receiver"/>
</dbReference>
<dbReference type="Gene3D" id="1.10.10.60">
    <property type="entry name" value="Homeodomain-like"/>
    <property type="match status" value="2"/>
</dbReference>